<proteinExistence type="predicted"/>
<dbReference type="GO" id="GO:0008270">
    <property type="term" value="F:zinc ion binding"/>
    <property type="evidence" value="ECO:0007669"/>
    <property type="project" value="UniProtKB-KW"/>
</dbReference>
<dbReference type="Proteomes" id="UP000075714">
    <property type="component" value="Unassembled WGS sequence"/>
</dbReference>
<dbReference type="Gene3D" id="1.10.220.150">
    <property type="entry name" value="Arf GTPase activating protein"/>
    <property type="match status" value="1"/>
</dbReference>
<keyword evidence="1" id="KW-0479">Metal-binding</keyword>
<evidence type="ECO:0000256" key="6">
    <source>
        <dbReference type="SAM" id="MobiDB-lite"/>
    </source>
</evidence>
<sequence length="425" mass="42527">MQEMSLGGATPDSSAHGTPQWSSAAARPGAGTCGGGGGGGAAQDASSSGGGSPLEILRPTTPQRRVPGNRNCCDCGAPDPDWASLNLGCLLCIECSGVHRQLGVHVSKVRSLVWEPSILDLFQRLGNAAVNSVWEARLAAAGAQGAAKGGAAAEGTAAGAAAGRGPQGSGVSTSGQPPGVDDTWVWCEDEDSEPGAGSQKREAKYAGRVYVAHPPPSVMTGPGGPAQQLGLMLWHAVEAGDAVAALQALAWGADPAAAVRRPRAALLIQEMLEAAGSDAAPILRSPAHRAGGLALALPPLHLAAAEGCLPLLELLLQSGAPADATDAAGCGFTALHYALLAGRYLVSLHYKCYTTRYDAAKLLIRRGASLKATDSSGRGAWDLVVGVKGRVGDEELFLLLSGGANGAGGPAEAALAAASGSNSGH</sequence>
<dbReference type="PANTHER" id="PTHR23180">
    <property type="entry name" value="CENTAURIN/ARF"/>
    <property type="match status" value="1"/>
</dbReference>
<evidence type="ECO:0000256" key="5">
    <source>
        <dbReference type="PROSITE-ProRule" id="PRU00288"/>
    </source>
</evidence>
<dbReference type="SMART" id="SM00105">
    <property type="entry name" value="ArfGap"/>
    <property type="match status" value="1"/>
</dbReference>
<dbReference type="InterPro" id="IPR038508">
    <property type="entry name" value="ArfGAP_dom_sf"/>
</dbReference>
<dbReference type="InterPro" id="IPR037278">
    <property type="entry name" value="ARFGAP/RecO"/>
</dbReference>
<dbReference type="CDD" id="cd08204">
    <property type="entry name" value="ArfGap"/>
    <property type="match status" value="1"/>
</dbReference>
<dbReference type="EMBL" id="LSYV01000027">
    <property type="protein sequence ID" value="KXZ48579.1"/>
    <property type="molecule type" value="Genomic_DNA"/>
</dbReference>
<dbReference type="InterPro" id="IPR002110">
    <property type="entry name" value="Ankyrin_rpt"/>
</dbReference>
<keyword evidence="2 5" id="KW-0863">Zinc-finger</keyword>
<organism evidence="8 9">
    <name type="scientific">Gonium pectorale</name>
    <name type="common">Green alga</name>
    <dbReference type="NCBI Taxonomy" id="33097"/>
    <lineage>
        <taxon>Eukaryota</taxon>
        <taxon>Viridiplantae</taxon>
        <taxon>Chlorophyta</taxon>
        <taxon>core chlorophytes</taxon>
        <taxon>Chlorophyceae</taxon>
        <taxon>CS clade</taxon>
        <taxon>Chlamydomonadales</taxon>
        <taxon>Volvocaceae</taxon>
        <taxon>Gonium</taxon>
    </lineage>
</organism>
<keyword evidence="9" id="KW-1185">Reference proteome</keyword>
<feature type="compositionally biased region" description="Gly residues" evidence="6">
    <location>
        <begin position="31"/>
        <end position="41"/>
    </location>
</feature>
<feature type="domain" description="Arf-GAP" evidence="7">
    <location>
        <begin position="51"/>
        <end position="138"/>
    </location>
</feature>
<evidence type="ECO:0000256" key="4">
    <source>
        <dbReference type="PROSITE-ProRule" id="PRU00023"/>
    </source>
</evidence>
<dbReference type="PROSITE" id="PS50297">
    <property type="entry name" value="ANK_REP_REGION"/>
    <property type="match status" value="1"/>
</dbReference>
<keyword evidence="4" id="KW-0040">ANK repeat</keyword>
<comment type="caution">
    <text evidence="8">The sequence shown here is derived from an EMBL/GenBank/DDBJ whole genome shotgun (WGS) entry which is preliminary data.</text>
</comment>
<keyword evidence="3" id="KW-0862">Zinc</keyword>
<evidence type="ECO:0000256" key="3">
    <source>
        <dbReference type="ARBA" id="ARBA00022833"/>
    </source>
</evidence>
<reference evidence="9" key="1">
    <citation type="journal article" date="2016" name="Nat. Commun.">
        <title>The Gonium pectorale genome demonstrates co-option of cell cycle regulation during the evolution of multicellularity.</title>
        <authorList>
            <person name="Hanschen E.R."/>
            <person name="Marriage T.N."/>
            <person name="Ferris P.J."/>
            <person name="Hamaji T."/>
            <person name="Toyoda A."/>
            <person name="Fujiyama A."/>
            <person name="Neme R."/>
            <person name="Noguchi H."/>
            <person name="Minakuchi Y."/>
            <person name="Suzuki M."/>
            <person name="Kawai-Toyooka H."/>
            <person name="Smith D.R."/>
            <person name="Sparks H."/>
            <person name="Anderson J."/>
            <person name="Bakaric R."/>
            <person name="Luria V."/>
            <person name="Karger A."/>
            <person name="Kirschner M.W."/>
            <person name="Durand P.M."/>
            <person name="Michod R.E."/>
            <person name="Nozaki H."/>
            <person name="Olson B.J."/>
        </authorList>
    </citation>
    <scope>NUCLEOTIDE SEQUENCE [LARGE SCALE GENOMIC DNA]</scope>
    <source>
        <strain evidence="9">NIES-2863</strain>
    </source>
</reference>
<evidence type="ECO:0000259" key="7">
    <source>
        <dbReference type="PROSITE" id="PS50115"/>
    </source>
</evidence>
<dbReference type="InterPro" id="IPR036770">
    <property type="entry name" value="Ankyrin_rpt-contain_sf"/>
</dbReference>
<feature type="region of interest" description="Disordered" evidence="6">
    <location>
        <begin position="158"/>
        <end position="201"/>
    </location>
</feature>
<evidence type="ECO:0000313" key="9">
    <source>
        <dbReference type="Proteomes" id="UP000075714"/>
    </source>
</evidence>
<dbReference type="STRING" id="33097.A0A150GFE8"/>
<dbReference type="OrthoDB" id="194358at2759"/>
<dbReference type="Pfam" id="PF13637">
    <property type="entry name" value="Ank_4"/>
    <property type="match status" value="1"/>
</dbReference>
<dbReference type="InterPro" id="IPR001164">
    <property type="entry name" value="ArfGAP_dom"/>
</dbReference>
<dbReference type="SMART" id="SM00248">
    <property type="entry name" value="ANK"/>
    <property type="match status" value="2"/>
</dbReference>
<dbReference type="Pfam" id="PF01412">
    <property type="entry name" value="ArfGap"/>
    <property type="match status" value="1"/>
</dbReference>
<gene>
    <name evidence="8" type="ORF">GPECTOR_26g482</name>
</gene>
<feature type="region of interest" description="Disordered" evidence="6">
    <location>
        <begin position="1"/>
        <end position="63"/>
    </location>
</feature>
<protein>
    <recommendedName>
        <fullName evidence="7">Arf-GAP domain-containing protein</fullName>
    </recommendedName>
</protein>
<evidence type="ECO:0000313" key="8">
    <source>
        <dbReference type="EMBL" id="KXZ48579.1"/>
    </source>
</evidence>
<evidence type="ECO:0000256" key="1">
    <source>
        <dbReference type="ARBA" id="ARBA00022723"/>
    </source>
</evidence>
<dbReference type="InterPro" id="IPR045258">
    <property type="entry name" value="ACAP1/2/3-like"/>
</dbReference>
<dbReference type="AlphaFoldDB" id="A0A150GFE8"/>
<dbReference type="PROSITE" id="PS50115">
    <property type="entry name" value="ARFGAP"/>
    <property type="match status" value="1"/>
</dbReference>
<evidence type="ECO:0000256" key="2">
    <source>
        <dbReference type="ARBA" id="ARBA00022771"/>
    </source>
</evidence>
<dbReference type="SUPFAM" id="SSF48403">
    <property type="entry name" value="Ankyrin repeat"/>
    <property type="match status" value="1"/>
</dbReference>
<accession>A0A150GFE8</accession>
<dbReference type="GO" id="GO:0005096">
    <property type="term" value="F:GTPase activator activity"/>
    <property type="evidence" value="ECO:0007669"/>
    <property type="project" value="InterPro"/>
</dbReference>
<dbReference type="SUPFAM" id="SSF57863">
    <property type="entry name" value="ArfGap/RecO-like zinc finger"/>
    <property type="match status" value="1"/>
</dbReference>
<feature type="compositionally biased region" description="Polar residues" evidence="6">
    <location>
        <begin position="11"/>
        <end position="23"/>
    </location>
</feature>
<name>A0A150GFE8_GONPE</name>
<dbReference type="PROSITE" id="PS50088">
    <property type="entry name" value="ANK_REPEAT"/>
    <property type="match status" value="1"/>
</dbReference>
<dbReference type="Gene3D" id="1.25.40.20">
    <property type="entry name" value="Ankyrin repeat-containing domain"/>
    <property type="match status" value="1"/>
</dbReference>
<dbReference type="PRINTS" id="PR00405">
    <property type="entry name" value="REVINTRACTNG"/>
</dbReference>
<feature type="repeat" description="ANK" evidence="4">
    <location>
        <begin position="295"/>
        <end position="327"/>
    </location>
</feature>
<dbReference type="PANTHER" id="PTHR23180:SF160">
    <property type="entry name" value="ADP-RIBOSYLATION FACTOR GTPASE-ACTIVATING PROTEIN EFFECTOR PROTEIN 1"/>
    <property type="match status" value="1"/>
</dbReference>